<gene>
    <name evidence="5" type="ORF">PHYBOEH_005715</name>
</gene>
<dbReference type="EMBL" id="JAGDFL010000003">
    <property type="protein sequence ID" value="KAG7402152.1"/>
    <property type="molecule type" value="Genomic_DNA"/>
</dbReference>
<dbReference type="Proteomes" id="UP000693981">
    <property type="component" value="Unassembled WGS sequence"/>
</dbReference>
<dbReference type="OrthoDB" id="1939643at2759"/>
<keyword evidence="6" id="KW-1185">Reference proteome</keyword>
<organism evidence="5 6">
    <name type="scientific">Phytophthora boehmeriae</name>
    <dbReference type="NCBI Taxonomy" id="109152"/>
    <lineage>
        <taxon>Eukaryota</taxon>
        <taxon>Sar</taxon>
        <taxon>Stramenopiles</taxon>
        <taxon>Oomycota</taxon>
        <taxon>Peronosporomycetes</taxon>
        <taxon>Peronosporales</taxon>
        <taxon>Peronosporaceae</taxon>
        <taxon>Phytophthora</taxon>
    </lineage>
</organism>
<feature type="compositionally biased region" description="Polar residues" evidence="4">
    <location>
        <begin position="221"/>
        <end position="255"/>
    </location>
</feature>
<dbReference type="GO" id="GO:0000776">
    <property type="term" value="C:kinetochore"/>
    <property type="evidence" value="ECO:0007669"/>
    <property type="project" value="InterPro"/>
</dbReference>
<feature type="region of interest" description="Disordered" evidence="4">
    <location>
        <begin position="625"/>
        <end position="672"/>
    </location>
</feature>
<evidence type="ECO:0008006" key="7">
    <source>
        <dbReference type="Google" id="ProtNLM"/>
    </source>
</evidence>
<name>A0A8T1X7L4_9STRA</name>
<feature type="compositionally biased region" description="Basic residues" evidence="4">
    <location>
        <begin position="275"/>
        <end position="295"/>
    </location>
</feature>
<dbReference type="InterPro" id="IPR028386">
    <property type="entry name" value="CENP-C/Mif2/cnp3"/>
</dbReference>
<dbReference type="PANTHER" id="PTHR16684:SF11">
    <property type="entry name" value="CENTROMERE PROTEIN C"/>
    <property type="match status" value="1"/>
</dbReference>
<feature type="compositionally biased region" description="Basic and acidic residues" evidence="4">
    <location>
        <begin position="13"/>
        <end position="25"/>
    </location>
</feature>
<feature type="compositionally biased region" description="Polar residues" evidence="4">
    <location>
        <begin position="319"/>
        <end position="330"/>
    </location>
</feature>
<keyword evidence="3" id="KW-0539">Nucleus</keyword>
<dbReference type="AlphaFoldDB" id="A0A8T1X7L4"/>
<comment type="similarity">
    <text evidence="2">Belongs to the CENP-C/MIF2 family.</text>
</comment>
<feature type="compositionally biased region" description="Acidic residues" evidence="4">
    <location>
        <begin position="62"/>
        <end position="77"/>
    </location>
</feature>
<dbReference type="GO" id="GO:0051315">
    <property type="term" value="P:attachment of mitotic spindle microtubules to kinetochore"/>
    <property type="evidence" value="ECO:0007669"/>
    <property type="project" value="TreeGrafter"/>
</dbReference>
<feature type="compositionally biased region" description="Polar residues" evidence="4">
    <location>
        <begin position="122"/>
        <end position="132"/>
    </location>
</feature>
<dbReference type="GO" id="GO:0019237">
    <property type="term" value="F:centromeric DNA binding"/>
    <property type="evidence" value="ECO:0007669"/>
    <property type="project" value="InterPro"/>
</dbReference>
<dbReference type="PANTHER" id="PTHR16684">
    <property type="entry name" value="CENTROMERE PROTEIN C"/>
    <property type="match status" value="1"/>
</dbReference>
<evidence type="ECO:0000313" key="6">
    <source>
        <dbReference type="Proteomes" id="UP000693981"/>
    </source>
</evidence>
<reference evidence="5" key="1">
    <citation type="submission" date="2021-02" db="EMBL/GenBank/DDBJ databases">
        <authorList>
            <person name="Palmer J.M."/>
        </authorList>
    </citation>
    <scope>NUCLEOTIDE SEQUENCE</scope>
    <source>
        <strain evidence="5">SCRP23</strain>
    </source>
</reference>
<protein>
    <recommendedName>
        <fullName evidence="7">Mif2/CENP-C cupin domain-containing protein</fullName>
    </recommendedName>
</protein>
<evidence type="ECO:0000256" key="1">
    <source>
        <dbReference type="ARBA" id="ARBA00004123"/>
    </source>
</evidence>
<evidence type="ECO:0000256" key="4">
    <source>
        <dbReference type="SAM" id="MobiDB-lite"/>
    </source>
</evidence>
<comment type="subcellular location">
    <subcellularLocation>
        <location evidence="1">Nucleus</location>
    </subcellularLocation>
</comment>
<feature type="region of interest" description="Disordered" evidence="4">
    <location>
        <begin position="1"/>
        <end position="25"/>
    </location>
</feature>
<evidence type="ECO:0000313" key="5">
    <source>
        <dbReference type="EMBL" id="KAG7402152.1"/>
    </source>
</evidence>
<accession>A0A8T1X7L4</accession>
<comment type="caution">
    <text evidence="5">The sequence shown here is derived from an EMBL/GenBank/DDBJ whole genome shotgun (WGS) entry which is preliminary data.</text>
</comment>
<sequence length="672" mass="73870">MEEIETLMPRTKAAHDRASVDPEKLKQYMARKQSTEALSGAAVRRDVRKDAEGFEDVDDFWVDEDSLQDDSVDDDDSLTVSDKDSADTSAEGSDASEHEVEIPEVSSPVSSDHESMDIQKSAIPSRSRTSSLPVAEERKEDAGPPPVSPMRSDVSFDFGGSPHRSADMDDMDVANVTVRDRRGKKSSGKDDNDDKKAKTKARRRESFGDARGFDAEVASPFSMNEASVTPLSNASDRTLKSIPSFSDKNSVSPNINKELFKKGGYSSDASEPSAKKKPAKKGKRTKQTKQTKKTTQRPVGRPKTPRLRPTGKYGYRSTPPATDTSIQSVQTDDDNDESFQRGSDNGGETGDDSFYNEPDAPSGPVRDRLPDASRILDEIDDDSDGDGSGLRRSKRKRYKPLAWFKSEHMVYERTFVGVGAVLPTVVGIERLGADSPTKGDRKKAKAPSRRTNNSRALTLDELPADVRKRIVDSEWARLYDSQAGCMNELNIICRSREIRLRKLPTEERGGAVVHAYAGQSFNLFSPAPFARWISGRVVLPPGAWKEPEGVGAAVQLFYVTGCQPKSLELALAPETDDDFFTSKHTTHYLLSPGDEFYVPAGNVYYVKNHSSAADCDLRFTILKPEAAQKPSDENGSEEEKDISNSKPDDAPSSALKRKREEEDDDSAGSSSV</sequence>
<dbReference type="GO" id="GO:0051382">
    <property type="term" value="P:kinetochore assembly"/>
    <property type="evidence" value="ECO:0007669"/>
    <property type="project" value="InterPro"/>
</dbReference>
<evidence type="ECO:0000256" key="2">
    <source>
        <dbReference type="ARBA" id="ARBA00010291"/>
    </source>
</evidence>
<dbReference type="GO" id="GO:0005634">
    <property type="term" value="C:nucleus"/>
    <property type="evidence" value="ECO:0007669"/>
    <property type="project" value="UniProtKB-SubCell"/>
</dbReference>
<feature type="compositionally biased region" description="Basic and acidic residues" evidence="4">
    <location>
        <begin position="204"/>
        <end position="214"/>
    </location>
</feature>
<feature type="compositionally biased region" description="Basic and acidic residues" evidence="4">
    <location>
        <begin position="187"/>
        <end position="196"/>
    </location>
</feature>
<feature type="region of interest" description="Disordered" evidence="4">
    <location>
        <begin position="62"/>
        <end position="369"/>
    </location>
</feature>
<dbReference type="GO" id="GO:0051455">
    <property type="term" value="P:spindle attachment to meiosis I kinetochore"/>
    <property type="evidence" value="ECO:0007669"/>
    <property type="project" value="TreeGrafter"/>
</dbReference>
<feature type="region of interest" description="Disordered" evidence="4">
    <location>
        <begin position="431"/>
        <end position="453"/>
    </location>
</feature>
<evidence type="ECO:0000256" key="3">
    <source>
        <dbReference type="ARBA" id="ARBA00023242"/>
    </source>
</evidence>
<proteinExistence type="inferred from homology"/>